<dbReference type="InterPro" id="IPR029063">
    <property type="entry name" value="SAM-dependent_MTases_sf"/>
</dbReference>
<sequence>MQLALYEPQLGYYVAGKHKIGSQGDFVTAPEISNLYSFCLAQQSADILKHISQPVILELGAGRGQMAADILLHLQQVQQLPEHYYILEVSPDLRQQQADTIRKYVPDLLNRVIWLDALPNTALNGVILANEVLDAMPVELFTLVNGERVVRYVLWKDDHFEWDAVEGDYTSEFNPAIPAWMQSLSDSLASGAILLIDYGYEAADYYHPDRTQGTLICHYKHRVHDNPLIYPGLQDITASVDFTAVANAGLDAGLELAGYTTQAEFLINSGLEDFFIDALNIRPQDQYKLAQQVRMLTLPSEMGERFKVMAFTKNFTRPLSGFKIGDRRHRL</sequence>
<dbReference type="GO" id="GO:0032259">
    <property type="term" value="P:methylation"/>
    <property type="evidence" value="ECO:0007669"/>
    <property type="project" value="UniProtKB-KW"/>
</dbReference>
<dbReference type="InterPro" id="IPR003788">
    <property type="entry name" value="NDUFAF7"/>
</dbReference>
<dbReference type="PANTHER" id="PTHR12049">
    <property type="entry name" value="PROTEIN ARGININE METHYLTRANSFERASE NDUFAF7, MITOCHONDRIAL"/>
    <property type="match status" value="1"/>
</dbReference>
<dbReference type="Pfam" id="PF02636">
    <property type="entry name" value="Methyltransf_28"/>
    <property type="match status" value="1"/>
</dbReference>
<reference evidence="3" key="2">
    <citation type="submission" date="2023-04" db="EMBL/GenBank/DDBJ databases">
        <authorList>
            <person name="Beletskiy A.V."/>
            <person name="Mardanov A.V."/>
            <person name="Ravin N.V."/>
        </authorList>
    </citation>
    <scope>NUCLEOTIDE SEQUENCE</scope>
    <source>
        <strain evidence="3">GKL-01</strain>
    </source>
</reference>
<dbReference type="Proteomes" id="UP001300672">
    <property type="component" value="Chromosome"/>
</dbReference>
<protein>
    <submittedName>
        <fullName evidence="3">SAM-dependent methyltransferase</fullName>
        <ecNumber evidence="3">2.1.1.-</ecNumber>
    </submittedName>
</protein>
<dbReference type="GO" id="GO:0035243">
    <property type="term" value="F:protein-arginine omega-N symmetric methyltransferase activity"/>
    <property type="evidence" value="ECO:0007669"/>
    <property type="project" value="TreeGrafter"/>
</dbReference>
<dbReference type="SUPFAM" id="SSF53335">
    <property type="entry name" value="S-adenosyl-L-methionine-dependent methyltransferases"/>
    <property type="match status" value="1"/>
</dbReference>
<dbReference type="EMBL" id="CP124755">
    <property type="protein sequence ID" value="WGZ90479.1"/>
    <property type="molecule type" value="Genomic_DNA"/>
</dbReference>
<dbReference type="AlphaFoldDB" id="A0AA95KDU1"/>
<keyword evidence="1 3" id="KW-0489">Methyltransferase</keyword>
<accession>A0AA95KDU1</accession>
<keyword evidence="2 3" id="KW-0808">Transferase</keyword>
<dbReference type="InterPro" id="IPR038375">
    <property type="entry name" value="NDUFAF7_sf"/>
</dbReference>
<dbReference type="PANTHER" id="PTHR12049:SF7">
    <property type="entry name" value="PROTEIN ARGININE METHYLTRANSFERASE NDUFAF7, MITOCHONDRIAL"/>
    <property type="match status" value="1"/>
</dbReference>
<dbReference type="KEGG" id="tdu:QJT80_13450"/>
<evidence type="ECO:0000313" key="3">
    <source>
        <dbReference type="EMBL" id="WGZ90479.1"/>
    </source>
</evidence>
<name>A0AA95KDU1_9GAMM</name>
<evidence type="ECO:0000256" key="2">
    <source>
        <dbReference type="ARBA" id="ARBA00022679"/>
    </source>
</evidence>
<organism evidence="3">
    <name type="scientific">Candidatus Thiocaldithrix dubininis</name>
    <dbReference type="NCBI Taxonomy" id="3080823"/>
    <lineage>
        <taxon>Bacteria</taxon>
        <taxon>Pseudomonadati</taxon>
        <taxon>Pseudomonadota</taxon>
        <taxon>Gammaproteobacteria</taxon>
        <taxon>Thiotrichales</taxon>
        <taxon>Thiotrichaceae</taxon>
        <taxon>Candidatus Thiocaldithrix</taxon>
    </lineage>
</organism>
<dbReference type="Gene3D" id="3.40.50.12710">
    <property type="match status" value="1"/>
</dbReference>
<evidence type="ECO:0000256" key="1">
    <source>
        <dbReference type="ARBA" id="ARBA00022603"/>
    </source>
</evidence>
<reference evidence="3" key="1">
    <citation type="journal article" date="2023" name="Int. J. Mol. Sci.">
        <title>Metagenomics Revealed a New Genus 'Candidatus Thiocaldithrix dubininis' gen. nov., sp. nov. and a New Species 'Candidatus Thiothrix putei' sp. nov. in the Family Thiotrichaceae, Some Members of Which Have Traits of Both Na+- and H+-Motive Energetics.</title>
        <authorList>
            <person name="Ravin N.V."/>
            <person name="Muntyan M.S."/>
            <person name="Smolyakov D.D."/>
            <person name="Rudenko T.S."/>
            <person name="Beletsky A.V."/>
            <person name="Mardanov A.V."/>
            <person name="Grabovich M.Y."/>
        </authorList>
    </citation>
    <scope>NUCLEOTIDE SEQUENCE</scope>
    <source>
        <strain evidence="3">GKL-01</strain>
    </source>
</reference>
<dbReference type="EC" id="2.1.1.-" evidence="3"/>
<gene>
    <name evidence="3" type="ORF">QJT80_13450</name>
</gene>
<proteinExistence type="predicted"/>